<name>A0A2I0KZA4_PUNGR</name>
<accession>A0A2I0KZA4</accession>
<evidence type="ECO:0000256" key="1">
    <source>
        <dbReference type="SAM" id="MobiDB-lite"/>
    </source>
</evidence>
<gene>
    <name evidence="2" type="ORF">CRG98_005824</name>
</gene>
<dbReference type="Proteomes" id="UP000233551">
    <property type="component" value="Unassembled WGS sequence"/>
</dbReference>
<dbReference type="AlphaFoldDB" id="A0A2I0KZA4"/>
<comment type="caution">
    <text evidence="2">The sequence shown here is derived from an EMBL/GenBank/DDBJ whole genome shotgun (WGS) entry which is preliminary data.</text>
</comment>
<organism evidence="2 3">
    <name type="scientific">Punica granatum</name>
    <name type="common">Pomegranate</name>
    <dbReference type="NCBI Taxonomy" id="22663"/>
    <lineage>
        <taxon>Eukaryota</taxon>
        <taxon>Viridiplantae</taxon>
        <taxon>Streptophyta</taxon>
        <taxon>Embryophyta</taxon>
        <taxon>Tracheophyta</taxon>
        <taxon>Spermatophyta</taxon>
        <taxon>Magnoliopsida</taxon>
        <taxon>eudicotyledons</taxon>
        <taxon>Gunneridae</taxon>
        <taxon>Pentapetalae</taxon>
        <taxon>rosids</taxon>
        <taxon>malvids</taxon>
        <taxon>Myrtales</taxon>
        <taxon>Lythraceae</taxon>
        <taxon>Punica</taxon>
    </lineage>
</organism>
<keyword evidence="3" id="KW-1185">Reference proteome</keyword>
<feature type="region of interest" description="Disordered" evidence="1">
    <location>
        <begin position="1"/>
        <end position="72"/>
    </location>
</feature>
<proteinExistence type="predicted"/>
<reference evidence="2 3" key="1">
    <citation type="submission" date="2017-11" db="EMBL/GenBank/DDBJ databases">
        <title>De-novo sequencing of pomegranate (Punica granatum L.) genome.</title>
        <authorList>
            <person name="Akparov Z."/>
            <person name="Amiraslanov A."/>
            <person name="Hajiyeva S."/>
            <person name="Abbasov M."/>
            <person name="Kaur K."/>
            <person name="Hamwieh A."/>
            <person name="Solovyev V."/>
            <person name="Salamov A."/>
            <person name="Braich B."/>
            <person name="Kosarev P."/>
            <person name="Mahmoud A."/>
            <person name="Hajiyev E."/>
            <person name="Babayeva S."/>
            <person name="Izzatullayeva V."/>
            <person name="Mammadov A."/>
            <person name="Mammadov A."/>
            <person name="Sharifova S."/>
            <person name="Ojaghi J."/>
            <person name="Eynullazada K."/>
            <person name="Bayramov B."/>
            <person name="Abdulazimova A."/>
            <person name="Shahmuradov I."/>
        </authorList>
    </citation>
    <scope>NUCLEOTIDE SEQUENCE [LARGE SCALE GENOMIC DNA]</scope>
    <source>
        <strain evidence="3">cv. AG2017</strain>
        <tissue evidence="2">Leaf</tissue>
    </source>
</reference>
<protein>
    <submittedName>
        <fullName evidence="2">Uncharacterized protein</fullName>
    </submittedName>
</protein>
<evidence type="ECO:0000313" key="3">
    <source>
        <dbReference type="Proteomes" id="UP000233551"/>
    </source>
</evidence>
<dbReference type="EMBL" id="PGOL01000251">
    <property type="protein sequence ID" value="PKI73791.1"/>
    <property type="molecule type" value="Genomic_DNA"/>
</dbReference>
<sequence length="88" mass="9693">MREAYATRLGSANLPGDARRTHMRRSRHLLFTTRKSRAVESPGSRGTSKLRQRGLKEPGVGSDRSNGLQENRLIPTVTVGPIELPGDI</sequence>
<evidence type="ECO:0000313" key="2">
    <source>
        <dbReference type="EMBL" id="PKI73791.1"/>
    </source>
</evidence>